<evidence type="ECO:0000313" key="1">
    <source>
        <dbReference type="EMBL" id="OXU21305.1"/>
    </source>
</evidence>
<proteinExistence type="predicted"/>
<dbReference type="Proteomes" id="UP000215335">
    <property type="component" value="Unassembled WGS sequence"/>
</dbReference>
<protein>
    <submittedName>
        <fullName evidence="1">Uncharacterized protein</fullName>
    </submittedName>
</protein>
<gene>
    <name evidence="1" type="ORF">TSAR_009580</name>
</gene>
<dbReference type="EMBL" id="NNAY01002422">
    <property type="protein sequence ID" value="OXU21305.1"/>
    <property type="molecule type" value="Genomic_DNA"/>
</dbReference>
<evidence type="ECO:0000313" key="2">
    <source>
        <dbReference type="Proteomes" id="UP000215335"/>
    </source>
</evidence>
<sequence>MDKVTVLLDSNAERMSDSSFRSYKNAAHRKASPIDMVRQFVLDPMHLLYLGVTKRILEYLLQSKSKHKVRISAGLKTLKKKLQYKGMILSTTNPNNTILLQDWSIAQICEFENFF</sequence>
<reference evidence="1 2" key="1">
    <citation type="journal article" date="2017" name="Curr. Biol.">
        <title>The Evolution of Venom by Co-option of Single-Copy Genes.</title>
        <authorList>
            <person name="Martinson E.O."/>
            <person name="Mrinalini"/>
            <person name="Kelkar Y.D."/>
            <person name="Chang C.H."/>
            <person name="Werren J.H."/>
        </authorList>
    </citation>
    <scope>NUCLEOTIDE SEQUENCE [LARGE SCALE GENOMIC DNA]</scope>
    <source>
        <strain evidence="1 2">Alberta</strain>
        <tissue evidence="1">Whole body</tissue>
    </source>
</reference>
<comment type="caution">
    <text evidence="1">The sequence shown here is derived from an EMBL/GenBank/DDBJ whole genome shotgun (WGS) entry which is preliminary data.</text>
</comment>
<organism evidence="1 2">
    <name type="scientific">Trichomalopsis sarcophagae</name>
    <dbReference type="NCBI Taxonomy" id="543379"/>
    <lineage>
        <taxon>Eukaryota</taxon>
        <taxon>Metazoa</taxon>
        <taxon>Ecdysozoa</taxon>
        <taxon>Arthropoda</taxon>
        <taxon>Hexapoda</taxon>
        <taxon>Insecta</taxon>
        <taxon>Pterygota</taxon>
        <taxon>Neoptera</taxon>
        <taxon>Endopterygota</taxon>
        <taxon>Hymenoptera</taxon>
        <taxon>Apocrita</taxon>
        <taxon>Proctotrupomorpha</taxon>
        <taxon>Chalcidoidea</taxon>
        <taxon>Pteromalidae</taxon>
        <taxon>Pteromalinae</taxon>
        <taxon>Trichomalopsis</taxon>
    </lineage>
</organism>
<keyword evidence="2" id="KW-1185">Reference proteome</keyword>
<dbReference type="AlphaFoldDB" id="A0A232ESH2"/>
<name>A0A232ESH2_9HYME</name>
<accession>A0A232ESH2</accession>